<dbReference type="Proteomes" id="UP000762676">
    <property type="component" value="Unassembled WGS sequence"/>
</dbReference>
<accession>A0AAV4F563</accession>
<proteinExistence type="predicted"/>
<gene>
    <name evidence="1" type="ORF">ElyMa_003734300</name>
</gene>
<dbReference type="AlphaFoldDB" id="A0AAV4F563"/>
<reference evidence="1 2" key="1">
    <citation type="journal article" date="2021" name="Elife">
        <title>Chloroplast acquisition without the gene transfer in kleptoplastic sea slugs, Plakobranchus ocellatus.</title>
        <authorList>
            <person name="Maeda T."/>
            <person name="Takahashi S."/>
            <person name="Yoshida T."/>
            <person name="Shimamura S."/>
            <person name="Takaki Y."/>
            <person name="Nagai Y."/>
            <person name="Toyoda A."/>
            <person name="Suzuki Y."/>
            <person name="Arimoto A."/>
            <person name="Ishii H."/>
            <person name="Satoh N."/>
            <person name="Nishiyama T."/>
            <person name="Hasebe M."/>
            <person name="Maruyama T."/>
            <person name="Minagawa J."/>
            <person name="Obokata J."/>
            <person name="Shigenobu S."/>
        </authorList>
    </citation>
    <scope>NUCLEOTIDE SEQUENCE [LARGE SCALE GENOMIC DNA]</scope>
</reference>
<protein>
    <submittedName>
        <fullName evidence="1">Uncharacterized protein</fullName>
    </submittedName>
</protein>
<organism evidence="1 2">
    <name type="scientific">Elysia marginata</name>
    <dbReference type="NCBI Taxonomy" id="1093978"/>
    <lineage>
        <taxon>Eukaryota</taxon>
        <taxon>Metazoa</taxon>
        <taxon>Spiralia</taxon>
        <taxon>Lophotrochozoa</taxon>
        <taxon>Mollusca</taxon>
        <taxon>Gastropoda</taxon>
        <taxon>Heterobranchia</taxon>
        <taxon>Euthyneura</taxon>
        <taxon>Panpulmonata</taxon>
        <taxon>Sacoglossa</taxon>
        <taxon>Placobranchoidea</taxon>
        <taxon>Plakobranchidae</taxon>
        <taxon>Elysia</taxon>
    </lineage>
</organism>
<comment type="caution">
    <text evidence="1">The sequence shown here is derived from an EMBL/GenBank/DDBJ whole genome shotgun (WGS) entry which is preliminary data.</text>
</comment>
<evidence type="ECO:0000313" key="2">
    <source>
        <dbReference type="Proteomes" id="UP000762676"/>
    </source>
</evidence>
<sequence length="104" mass="11539">MVYDDYNFKTALSLVVGNFLAPKNPPNTGFYRSLGNTSKRDRLPYVLAVVSRRRLSKSKMSYYLKMKFFALIQHINIGVSRPAISRQVCSGVTDVAATGQGGAF</sequence>
<dbReference type="EMBL" id="BMAT01007653">
    <property type="protein sequence ID" value="GFR68518.1"/>
    <property type="molecule type" value="Genomic_DNA"/>
</dbReference>
<name>A0AAV4F563_9GAST</name>
<keyword evidence="2" id="KW-1185">Reference proteome</keyword>
<evidence type="ECO:0000313" key="1">
    <source>
        <dbReference type="EMBL" id="GFR68518.1"/>
    </source>
</evidence>